<dbReference type="SUPFAM" id="SSF51621">
    <property type="entry name" value="Phosphoenolpyruvate/pyruvate domain"/>
    <property type="match status" value="1"/>
</dbReference>
<dbReference type="STRING" id="278856.A0A212ESY9"/>
<comment type="pathway">
    <text evidence="2 13">Carbohydrate degradation; glycolysis; pyruvate from D-glyceraldehyde 3-phosphate: step 5/5.</text>
</comment>
<dbReference type="GO" id="GO:0030955">
    <property type="term" value="F:potassium ion binding"/>
    <property type="evidence" value="ECO:0007669"/>
    <property type="project" value="InterPro"/>
</dbReference>
<dbReference type="GO" id="GO:0004743">
    <property type="term" value="F:pyruvate kinase activity"/>
    <property type="evidence" value="ECO:0007669"/>
    <property type="project" value="UniProtKB-EC"/>
</dbReference>
<dbReference type="Gene3D" id="3.40.1380.20">
    <property type="entry name" value="Pyruvate kinase, C-terminal domain"/>
    <property type="match status" value="1"/>
</dbReference>
<keyword evidence="12 14" id="KW-0670">Pyruvate</keyword>
<dbReference type="Pfam" id="PF00224">
    <property type="entry name" value="PK"/>
    <property type="match status" value="1"/>
</dbReference>
<comment type="catalytic activity">
    <reaction evidence="13">
        <text>pyruvate + ATP = phosphoenolpyruvate + ADP + H(+)</text>
        <dbReference type="Rhea" id="RHEA:18157"/>
        <dbReference type="ChEBI" id="CHEBI:15361"/>
        <dbReference type="ChEBI" id="CHEBI:15378"/>
        <dbReference type="ChEBI" id="CHEBI:30616"/>
        <dbReference type="ChEBI" id="CHEBI:58702"/>
        <dbReference type="ChEBI" id="CHEBI:456216"/>
        <dbReference type="EC" id="2.7.1.40"/>
    </reaction>
</comment>
<accession>A0A212ESY9</accession>
<dbReference type="UniPathway" id="UPA00109">
    <property type="reaction ID" value="UER00188"/>
</dbReference>
<dbReference type="OrthoDB" id="108365at2759"/>
<keyword evidence="7" id="KW-0547">Nucleotide-binding</keyword>
<dbReference type="SUPFAM" id="SSF50800">
    <property type="entry name" value="PK beta-barrel domain-like"/>
    <property type="match status" value="1"/>
</dbReference>
<evidence type="ECO:0000256" key="13">
    <source>
        <dbReference type="RuleBase" id="RU000504"/>
    </source>
</evidence>
<evidence type="ECO:0000313" key="15">
    <source>
        <dbReference type="Proteomes" id="UP000007151"/>
    </source>
</evidence>
<dbReference type="InterPro" id="IPR015793">
    <property type="entry name" value="Pyrv_Knase_brl"/>
</dbReference>
<dbReference type="InterPro" id="IPR015795">
    <property type="entry name" value="Pyrv_Knase_C"/>
</dbReference>
<dbReference type="InterPro" id="IPR040442">
    <property type="entry name" value="Pyrv_kinase-like_dom_sf"/>
</dbReference>
<evidence type="ECO:0000256" key="11">
    <source>
        <dbReference type="ARBA" id="ARBA00023152"/>
    </source>
</evidence>
<dbReference type="GO" id="GO:0000287">
    <property type="term" value="F:magnesium ion binding"/>
    <property type="evidence" value="ECO:0007669"/>
    <property type="project" value="InterPro"/>
</dbReference>
<evidence type="ECO:0000256" key="2">
    <source>
        <dbReference type="ARBA" id="ARBA00004997"/>
    </source>
</evidence>
<reference evidence="14 15" key="1">
    <citation type="journal article" date="2011" name="Cell">
        <title>The monarch butterfly genome yields insights into long-distance migration.</title>
        <authorList>
            <person name="Zhan S."/>
            <person name="Merlin C."/>
            <person name="Boore J.L."/>
            <person name="Reppert S.M."/>
        </authorList>
    </citation>
    <scope>NUCLEOTIDE SEQUENCE [LARGE SCALE GENOMIC DNA]</scope>
    <source>
        <strain evidence="14">F-2</strain>
    </source>
</reference>
<evidence type="ECO:0000313" key="14">
    <source>
        <dbReference type="EMBL" id="OWR44589.1"/>
    </source>
</evidence>
<organism evidence="14 15">
    <name type="scientific">Danaus plexippus plexippus</name>
    <dbReference type="NCBI Taxonomy" id="278856"/>
    <lineage>
        <taxon>Eukaryota</taxon>
        <taxon>Metazoa</taxon>
        <taxon>Ecdysozoa</taxon>
        <taxon>Arthropoda</taxon>
        <taxon>Hexapoda</taxon>
        <taxon>Insecta</taxon>
        <taxon>Pterygota</taxon>
        <taxon>Neoptera</taxon>
        <taxon>Endopterygota</taxon>
        <taxon>Lepidoptera</taxon>
        <taxon>Glossata</taxon>
        <taxon>Ditrysia</taxon>
        <taxon>Papilionoidea</taxon>
        <taxon>Nymphalidae</taxon>
        <taxon>Danainae</taxon>
        <taxon>Danaini</taxon>
        <taxon>Danaina</taxon>
        <taxon>Danaus</taxon>
        <taxon>Danaus</taxon>
    </lineage>
</organism>
<keyword evidence="10 13" id="KW-0460">Magnesium</keyword>
<gene>
    <name evidence="14" type="ORF">KGM_215818</name>
</gene>
<keyword evidence="5 13" id="KW-0808">Transferase</keyword>
<evidence type="ECO:0000256" key="1">
    <source>
        <dbReference type="ARBA" id="ARBA00001958"/>
    </source>
</evidence>
<keyword evidence="11 13" id="KW-0324">Glycolysis</keyword>
<comment type="cofactor">
    <cofactor evidence="1">
        <name>K(+)</name>
        <dbReference type="ChEBI" id="CHEBI:29103"/>
    </cofactor>
</comment>
<dbReference type="SUPFAM" id="SSF52935">
    <property type="entry name" value="PK C-terminal domain-like"/>
    <property type="match status" value="1"/>
</dbReference>
<name>A0A212ESY9_DANPL</name>
<dbReference type="EMBL" id="AGBW02012699">
    <property type="protein sequence ID" value="OWR44589.1"/>
    <property type="molecule type" value="Genomic_DNA"/>
</dbReference>
<dbReference type="EC" id="2.7.1.40" evidence="4 13"/>
<dbReference type="eggNOG" id="KOG2323">
    <property type="taxonomic scope" value="Eukaryota"/>
</dbReference>
<dbReference type="PANTHER" id="PTHR11817">
    <property type="entry name" value="PYRUVATE KINASE"/>
    <property type="match status" value="1"/>
</dbReference>
<comment type="similarity">
    <text evidence="3 13">Belongs to the pyruvate kinase family.</text>
</comment>
<evidence type="ECO:0000256" key="10">
    <source>
        <dbReference type="ARBA" id="ARBA00022842"/>
    </source>
</evidence>
<evidence type="ECO:0000256" key="12">
    <source>
        <dbReference type="ARBA" id="ARBA00023317"/>
    </source>
</evidence>
<dbReference type="GO" id="GO:0016301">
    <property type="term" value="F:kinase activity"/>
    <property type="evidence" value="ECO:0007669"/>
    <property type="project" value="UniProtKB-KW"/>
</dbReference>
<keyword evidence="15" id="KW-1185">Reference proteome</keyword>
<dbReference type="Pfam" id="PF02887">
    <property type="entry name" value="PK_C"/>
    <property type="match status" value="1"/>
</dbReference>
<evidence type="ECO:0000256" key="4">
    <source>
        <dbReference type="ARBA" id="ARBA00012142"/>
    </source>
</evidence>
<protein>
    <recommendedName>
        <fullName evidence="4 13">Pyruvate kinase</fullName>
        <ecNumber evidence="4 13">2.7.1.40</ecNumber>
    </recommendedName>
</protein>
<dbReference type="PRINTS" id="PR01050">
    <property type="entry name" value="PYRUVTKNASE"/>
</dbReference>
<evidence type="ECO:0000256" key="5">
    <source>
        <dbReference type="ARBA" id="ARBA00022679"/>
    </source>
</evidence>
<evidence type="ECO:0000256" key="3">
    <source>
        <dbReference type="ARBA" id="ARBA00008663"/>
    </source>
</evidence>
<dbReference type="GO" id="GO:0005524">
    <property type="term" value="F:ATP binding"/>
    <property type="evidence" value="ECO:0007669"/>
    <property type="project" value="UniProtKB-KW"/>
</dbReference>
<keyword evidence="6" id="KW-0479">Metal-binding</keyword>
<evidence type="ECO:0000256" key="6">
    <source>
        <dbReference type="ARBA" id="ARBA00022723"/>
    </source>
</evidence>
<evidence type="ECO:0000256" key="9">
    <source>
        <dbReference type="ARBA" id="ARBA00022840"/>
    </source>
</evidence>
<comment type="caution">
    <text evidence="14">The sequence shown here is derived from an EMBL/GenBank/DDBJ whole genome shotgun (WGS) entry which is preliminary data.</text>
</comment>
<evidence type="ECO:0000256" key="8">
    <source>
        <dbReference type="ARBA" id="ARBA00022777"/>
    </source>
</evidence>
<dbReference type="AlphaFoldDB" id="A0A212ESY9"/>
<dbReference type="InterPro" id="IPR036918">
    <property type="entry name" value="Pyrv_Knase_C_sf"/>
</dbReference>
<dbReference type="InterPro" id="IPR011037">
    <property type="entry name" value="Pyrv_Knase-like_insert_dom_sf"/>
</dbReference>
<dbReference type="InterPro" id="IPR001697">
    <property type="entry name" value="Pyr_Knase"/>
</dbReference>
<dbReference type="InterPro" id="IPR015813">
    <property type="entry name" value="Pyrv/PenolPyrv_kinase-like_dom"/>
</dbReference>
<proteinExistence type="inferred from homology"/>
<keyword evidence="9" id="KW-0067">ATP-binding</keyword>
<dbReference type="Gene3D" id="2.40.33.10">
    <property type="entry name" value="PK beta-barrel domain-like"/>
    <property type="match status" value="1"/>
</dbReference>
<dbReference type="InterPro" id="IPR015806">
    <property type="entry name" value="Pyrv_Knase_insert_dom_sf"/>
</dbReference>
<dbReference type="Gene3D" id="3.20.20.60">
    <property type="entry name" value="Phosphoenolpyruvate-binding domains"/>
    <property type="match status" value="1"/>
</dbReference>
<keyword evidence="8 13" id="KW-0418">Kinase</keyword>
<dbReference type="Proteomes" id="UP000007151">
    <property type="component" value="Unassembled WGS sequence"/>
</dbReference>
<evidence type="ECO:0000256" key="7">
    <source>
        <dbReference type="ARBA" id="ARBA00022741"/>
    </source>
</evidence>
<dbReference type="KEGG" id="dpl:KGM_215818"/>
<sequence>MALPWHIPLEAIPSLKEKKGPIETSQFKHYCNLNIHENPIEELQTGLMCEIGMNNREPSVIQRLIASGMTVARLNLRDLEPDACAQLIQSIRQAVYNYSAELEFVYPLALIVDVRGPDIITGDLKGGPRTIVDLLQNENIRLTTDGSWRECGTSDCLFVGYDHLTELQQGDILFVDSLTSGKIKLIVSEVGDDSIECFIAVGGTIGSKMTVRISKVPTEIAPLDRKERQSIESMAYSDTSQQAFEYMEDQIAWAVASDIDAVLVPNSQTIQDIRHVRDILSERGKHILVFACIDSVIGLDNIDDLLFESDGIYLDRCILSTDLPVEKVFIAQKVILAKCNEVGKPCICKAVINEQIPTLCVTDIANLVLDGADTLSLELHYDSPLKKFSPAFDAVRMAEHCLAAAAVICRQAERITWHPKIYGNIELMQSSLEEPTKSICVSAVELAMRSQAVVIICLTNSGRTAKILSHAKPTCPIVAVTRACHTARQLRFWRGVRAMHYFEVAKSSWLVEADARIHAALDYCKAKRLLRAGDPYVIVTGSRRGVGYCDAIRLLYASARETVLVD</sequence>